<dbReference type="Gene3D" id="1.20.5.1930">
    <property type="match status" value="1"/>
</dbReference>
<evidence type="ECO:0000313" key="15">
    <source>
        <dbReference type="Proteomes" id="UP001055437"/>
    </source>
</evidence>
<feature type="coiled-coil region" evidence="9">
    <location>
        <begin position="149"/>
        <end position="176"/>
    </location>
</feature>
<keyword evidence="7" id="KW-0067">ATP-binding</keyword>
<reference evidence="13" key="2">
    <citation type="submission" date="2022-06" db="EMBL/GenBank/DDBJ databases">
        <authorList>
            <person name="Holder M.E."/>
            <person name="Ajami N.J."/>
            <person name="Petrosino J.F."/>
        </authorList>
    </citation>
    <scope>NUCLEOTIDE SEQUENCE</scope>
    <source>
        <strain evidence="13">RMA 8861</strain>
    </source>
</reference>
<dbReference type="Proteomes" id="UP001055437">
    <property type="component" value="Chromosome"/>
</dbReference>
<proteinExistence type="predicted"/>
<reference evidence="12 14" key="1">
    <citation type="submission" date="2017-09" db="EMBL/GenBank/DDBJ databases">
        <authorList>
            <person name="Thomas P."/>
            <person name="Seyboldt C."/>
        </authorList>
    </citation>
    <scope>NUCLEOTIDE SEQUENCE [LARGE SCALE GENOMIC DNA]</scope>
    <source>
        <strain evidence="12 14">DSM 7534</strain>
    </source>
</reference>
<protein>
    <recommendedName>
        <fullName evidence="2">histidine kinase</fullName>
        <ecNumber evidence="2">2.7.13.3</ecNumber>
    </recommendedName>
</protein>
<keyword evidence="5" id="KW-0547">Nucleotide-binding</keyword>
<feature type="transmembrane region" description="Helical" evidence="10">
    <location>
        <begin position="97"/>
        <end position="115"/>
    </location>
</feature>
<evidence type="ECO:0000256" key="5">
    <source>
        <dbReference type="ARBA" id="ARBA00022741"/>
    </source>
</evidence>
<keyword evidence="4" id="KW-0808">Transferase</keyword>
<dbReference type="GO" id="GO:0005524">
    <property type="term" value="F:ATP binding"/>
    <property type="evidence" value="ECO:0007669"/>
    <property type="project" value="UniProtKB-KW"/>
</dbReference>
<evidence type="ECO:0000256" key="9">
    <source>
        <dbReference type="SAM" id="Coils"/>
    </source>
</evidence>
<evidence type="ECO:0000313" key="14">
    <source>
        <dbReference type="Proteomes" id="UP000280586"/>
    </source>
</evidence>
<name>A0A9N7JMH1_CLOSE</name>
<keyword evidence="3" id="KW-0597">Phosphoprotein</keyword>
<evidence type="ECO:0000259" key="11">
    <source>
        <dbReference type="SMART" id="SM00387"/>
    </source>
</evidence>
<dbReference type="Proteomes" id="UP000280586">
    <property type="component" value="Chromosome"/>
</dbReference>
<dbReference type="GO" id="GO:0046983">
    <property type="term" value="F:protein dimerization activity"/>
    <property type="evidence" value="ECO:0007669"/>
    <property type="project" value="InterPro"/>
</dbReference>
<dbReference type="CDD" id="cd16917">
    <property type="entry name" value="HATPase_UhpB-NarQ-NarX-like"/>
    <property type="match status" value="1"/>
</dbReference>
<organism evidence="12 14">
    <name type="scientific">Clostridium septicum</name>
    <dbReference type="NCBI Taxonomy" id="1504"/>
    <lineage>
        <taxon>Bacteria</taxon>
        <taxon>Bacillati</taxon>
        <taxon>Bacillota</taxon>
        <taxon>Clostridia</taxon>
        <taxon>Eubacteriales</taxon>
        <taxon>Clostridiaceae</taxon>
        <taxon>Clostridium</taxon>
    </lineage>
</organism>
<dbReference type="Gene3D" id="3.30.565.10">
    <property type="entry name" value="Histidine kinase-like ATPase, C-terminal domain"/>
    <property type="match status" value="1"/>
</dbReference>
<dbReference type="SMART" id="SM00387">
    <property type="entry name" value="HATPase_c"/>
    <property type="match status" value="1"/>
</dbReference>
<keyword evidence="15" id="KW-1185">Reference proteome</keyword>
<dbReference type="GeneID" id="303561466"/>
<gene>
    <name evidence="12" type="ORF">CP523_12290</name>
    <name evidence="13" type="ORF">NH397_04670</name>
</gene>
<evidence type="ECO:0000256" key="2">
    <source>
        <dbReference type="ARBA" id="ARBA00012438"/>
    </source>
</evidence>
<dbReference type="InterPro" id="IPR003594">
    <property type="entry name" value="HATPase_dom"/>
</dbReference>
<keyword evidence="10" id="KW-0812">Transmembrane</keyword>
<keyword evidence="10" id="KW-1133">Transmembrane helix</keyword>
<sequence>MIKSKELLLMRYISFCILTFELFTESESNRIIKLVFILLFIINNNLRIFYLEKDSYFNMSLIIELVIIPIAQLIFGGTIIFYLIGVSIDLFTLKNKIFRYIVGIIILILGIYPEFSIKAQLGIINFVLLGMLFILLRYISRLYSTKVKAQNLYDKLRVSEEKLIEANKELEVYLQSVEELTLLKERNRISREIHDSVGHTLSTALIQLSAMEAIADKESSSIKGMASNLRGFINESFQDVKRAVRELKPDEYENYQGVLRLQEVCKNFERMSGVEVKVVISKSNWNLTSKQSNHLYRIIQEVLSNSLKHGKATVVKVIMNFTDDEFIISFSDNGVGTDKIVESGVGLKSIKERVEELDGIIDMKSKINAGFFIKVIIPKEVQI</sequence>
<feature type="transmembrane region" description="Helical" evidence="10">
    <location>
        <begin position="121"/>
        <end position="139"/>
    </location>
</feature>
<dbReference type="KEGG" id="csep:CP523_12290"/>
<dbReference type="RefSeq" id="WP_120140910.1">
    <property type="nucleotide sequence ID" value="NZ_CP023671.1"/>
</dbReference>
<evidence type="ECO:0000256" key="4">
    <source>
        <dbReference type="ARBA" id="ARBA00022679"/>
    </source>
</evidence>
<dbReference type="EC" id="2.7.13.3" evidence="2"/>
<dbReference type="GO" id="GO:0000155">
    <property type="term" value="F:phosphorelay sensor kinase activity"/>
    <property type="evidence" value="ECO:0007669"/>
    <property type="project" value="InterPro"/>
</dbReference>
<feature type="transmembrane region" description="Helical" evidence="10">
    <location>
        <begin position="31"/>
        <end position="50"/>
    </location>
</feature>
<dbReference type="SUPFAM" id="SSF55874">
    <property type="entry name" value="ATPase domain of HSP90 chaperone/DNA topoisomerase II/histidine kinase"/>
    <property type="match status" value="1"/>
</dbReference>
<keyword evidence="8" id="KW-0902">Two-component regulatory system</keyword>
<dbReference type="InterPro" id="IPR050482">
    <property type="entry name" value="Sensor_HK_TwoCompSys"/>
</dbReference>
<keyword evidence="6 12" id="KW-0418">Kinase</keyword>
<evidence type="ECO:0000256" key="3">
    <source>
        <dbReference type="ARBA" id="ARBA00022553"/>
    </source>
</evidence>
<dbReference type="InterPro" id="IPR036890">
    <property type="entry name" value="HATPase_C_sf"/>
</dbReference>
<dbReference type="Pfam" id="PF07730">
    <property type="entry name" value="HisKA_3"/>
    <property type="match status" value="1"/>
</dbReference>
<feature type="transmembrane region" description="Helical" evidence="10">
    <location>
        <begin position="62"/>
        <end position="85"/>
    </location>
</feature>
<dbReference type="InterPro" id="IPR011712">
    <property type="entry name" value="Sig_transdc_His_kin_sub3_dim/P"/>
</dbReference>
<dbReference type="EMBL" id="CP023671">
    <property type="protein sequence ID" value="AYE35133.1"/>
    <property type="molecule type" value="Genomic_DNA"/>
</dbReference>
<evidence type="ECO:0000256" key="8">
    <source>
        <dbReference type="ARBA" id="ARBA00023012"/>
    </source>
</evidence>
<evidence type="ECO:0000313" key="12">
    <source>
        <dbReference type="EMBL" id="AYE35133.1"/>
    </source>
</evidence>
<evidence type="ECO:0000256" key="7">
    <source>
        <dbReference type="ARBA" id="ARBA00022840"/>
    </source>
</evidence>
<evidence type="ECO:0000313" key="13">
    <source>
        <dbReference type="EMBL" id="USS01731.1"/>
    </source>
</evidence>
<dbReference type="Pfam" id="PF02518">
    <property type="entry name" value="HATPase_c"/>
    <property type="match status" value="1"/>
</dbReference>
<evidence type="ECO:0000256" key="6">
    <source>
        <dbReference type="ARBA" id="ARBA00022777"/>
    </source>
</evidence>
<dbReference type="PANTHER" id="PTHR24421:SF10">
    <property type="entry name" value="NITRATE_NITRITE SENSOR PROTEIN NARQ"/>
    <property type="match status" value="1"/>
</dbReference>
<dbReference type="PANTHER" id="PTHR24421">
    <property type="entry name" value="NITRATE/NITRITE SENSOR PROTEIN NARX-RELATED"/>
    <property type="match status" value="1"/>
</dbReference>
<dbReference type="EMBL" id="CP099799">
    <property type="protein sequence ID" value="USS01731.1"/>
    <property type="molecule type" value="Genomic_DNA"/>
</dbReference>
<dbReference type="GO" id="GO:0016020">
    <property type="term" value="C:membrane"/>
    <property type="evidence" value="ECO:0007669"/>
    <property type="project" value="InterPro"/>
</dbReference>
<dbReference type="AlphaFoldDB" id="A0A9N7JMH1"/>
<feature type="domain" description="Histidine kinase/HSP90-like ATPase" evidence="11">
    <location>
        <begin position="290"/>
        <end position="381"/>
    </location>
</feature>
<evidence type="ECO:0000256" key="1">
    <source>
        <dbReference type="ARBA" id="ARBA00000085"/>
    </source>
</evidence>
<accession>A0A9N7JMH1</accession>
<keyword evidence="9" id="KW-0175">Coiled coil</keyword>
<comment type="catalytic activity">
    <reaction evidence="1">
        <text>ATP + protein L-histidine = ADP + protein N-phospho-L-histidine.</text>
        <dbReference type="EC" id="2.7.13.3"/>
    </reaction>
</comment>
<evidence type="ECO:0000256" key="10">
    <source>
        <dbReference type="SAM" id="Phobius"/>
    </source>
</evidence>
<keyword evidence="10" id="KW-0472">Membrane</keyword>